<dbReference type="InterPro" id="IPR015424">
    <property type="entry name" value="PyrdxlP-dep_Trfase"/>
</dbReference>
<dbReference type="AlphaFoldDB" id="A0A2A3YIX5"/>
<dbReference type="SUPFAM" id="SSF53383">
    <property type="entry name" value="PLP-dependent transferases"/>
    <property type="match status" value="1"/>
</dbReference>
<dbReference type="Gene3D" id="3.40.640.10">
    <property type="entry name" value="Type I PLP-dependent aspartate aminotransferase-like (Major domain)"/>
    <property type="match status" value="1"/>
</dbReference>
<comment type="cofactor">
    <cofactor evidence="7">
        <name>pyridoxal 5'-phosphate</name>
        <dbReference type="ChEBI" id="CHEBI:597326"/>
    </cofactor>
    <text evidence="7">Binds 1 pyridoxal phosphate per subunit.</text>
</comment>
<feature type="binding site" description="in other chain" evidence="7">
    <location>
        <position position="193"/>
    </location>
    <ligand>
        <name>pyridoxal 5'-phosphate</name>
        <dbReference type="ChEBI" id="CHEBI:597326"/>
        <note>ligand shared between dimeric partners</note>
    </ligand>
</feature>
<keyword evidence="3 7" id="KW-0808">Transferase</keyword>
<protein>
    <recommendedName>
        <fullName evidence="7">2-amino-3-ketobutyrate coenzyme A ligase</fullName>
        <shortName evidence="7">AKB ligase</shortName>
        <ecNumber evidence="7">2.3.1.29</ecNumber>
    </recommendedName>
    <alternativeName>
        <fullName evidence="7">Glycine acetyltransferase</fullName>
    </alternativeName>
</protein>
<keyword evidence="10" id="KW-1185">Reference proteome</keyword>
<dbReference type="EMBL" id="NRGR01000016">
    <property type="protein sequence ID" value="PCC39253.1"/>
    <property type="molecule type" value="Genomic_DNA"/>
</dbReference>
<dbReference type="FunFam" id="3.40.640.10:FF:000006">
    <property type="entry name" value="5-aminolevulinate synthase, mitochondrial"/>
    <property type="match status" value="1"/>
</dbReference>
<dbReference type="InterPro" id="IPR050087">
    <property type="entry name" value="AON_synthase_class-II"/>
</dbReference>
<dbReference type="UniPathway" id="UPA00046">
    <property type="reaction ID" value="UER00506"/>
</dbReference>
<dbReference type="InterPro" id="IPR011282">
    <property type="entry name" value="2am3keto_CoA_ligase"/>
</dbReference>
<dbReference type="NCBIfam" id="TIGR01822">
    <property type="entry name" value="2am3keto_CoA"/>
    <property type="match status" value="1"/>
</dbReference>
<evidence type="ECO:0000256" key="5">
    <source>
        <dbReference type="ARBA" id="ARBA00023315"/>
    </source>
</evidence>
<dbReference type="Gene3D" id="3.90.1150.10">
    <property type="entry name" value="Aspartate Aminotransferase, domain 1"/>
    <property type="match status" value="1"/>
</dbReference>
<proteinExistence type="inferred from homology"/>
<dbReference type="Proteomes" id="UP000218598">
    <property type="component" value="Unassembled WGS sequence"/>
</dbReference>
<name>A0A2A3YIX5_9MICO</name>
<comment type="function">
    <text evidence="7">Catalyzes the cleavage of 2-amino-3-ketobutyrate to glycine and acetyl-CoA.</text>
</comment>
<feature type="binding site" evidence="7">
    <location>
        <position position="140"/>
    </location>
    <ligand>
        <name>substrate</name>
    </ligand>
</feature>
<evidence type="ECO:0000256" key="4">
    <source>
        <dbReference type="ARBA" id="ARBA00022898"/>
    </source>
</evidence>
<evidence type="ECO:0000256" key="7">
    <source>
        <dbReference type="HAMAP-Rule" id="MF_00985"/>
    </source>
</evidence>
<dbReference type="GO" id="GO:0008710">
    <property type="term" value="F:8-amino-7-oxononanoate synthase activity"/>
    <property type="evidence" value="ECO:0007669"/>
    <property type="project" value="UniProtKB-EC"/>
</dbReference>
<gene>
    <name evidence="7" type="primary">kbl</name>
    <name evidence="9" type="ORF">CIK66_10295</name>
</gene>
<dbReference type="InterPro" id="IPR004839">
    <property type="entry name" value="Aminotransferase_I/II_large"/>
</dbReference>
<feature type="domain" description="Aminotransferase class I/classII large" evidence="8">
    <location>
        <begin position="47"/>
        <end position="395"/>
    </location>
</feature>
<comment type="subunit">
    <text evidence="2 7">Homodimer.</text>
</comment>
<evidence type="ECO:0000313" key="9">
    <source>
        <dbReference type="EMBL" id="PCC39253.1"/>
    </source>
</evidence>
<comment type="catalytic activity">
    <reaction evidence="7">
        <text>glycine + acetyl-CoA = (2S)-2-amino-3-oxobutanoate + CoA</text>
        <dbReference type="Rhea" id="RHEA:20736"/>
        <dbReference type="ChEBI" id="CHEBI:57287"/>
        <dbReference type="ChEBI" id="CHEBI:57288"/>
        <dbReference type="ChEBI" id="CHEBI:57305"/>
        <dbReference type="ChEBI" id="CHEBI:78948"/>
        <dbReference type="EC" id="2.3.1.29"/>
    </reaction>
</comment>
<dbReference type="PROSITE" id="PS00599">
    <property type="entry name" value="AA_TRANSFER_CLASS_2"/>
    <property type="match status" value="1"/>
</dbReference>
<comment type="pathway">
    <text evidence="7">Amino-acid degradation; L-threonine degradation via oxydo-reductase pathway; glycine from L-threonine: step 2/2.</text>
</comment>
<dbReference type="InterPro" id="IPR001917">
    <property type="entry name" value="Aminotrans_II_pyridoxalP_BS"/>
</dbReference>
<feature type="binding site" description="in other chain" evidence="7">
    <location>
        <begin position="249"/>
        <end position="252"/>
    </location>
    <ligand>
        <name>pyridoxal 5'-phosphate</name>
        <dbReference type="ChEBI" id="CHEBI:597326"/>
        <note>ligand shared between dimeric partners</note>
    </ligand>
</feature>
<sequence length="404" mass="43095">MYTDLKDQLTAELAQIQEAGTFKHERVISTPQSNRITAGPLGRDGAEVLNFCANNYLGLADHPDLLAAAKQALDERGFGMASVRFICGTQDLHLELEKKVSAFLSTEDTILFSSCFDANGAVFAPLFGPKDAIISDALNHASLIDGIRLSKAVRYRYRNADLEDLRAQLESTRAQNDGAGARRTIIVTDGVFSMDGYLAPLDGICDLADEFGALVLVDDSHAVGFMGATGAGTPEHFGVSDRIDLYTGTFGKALGGASGGYVSGRGEIVALLRQTGRPYLFSNSLAPSIVAATLAALDLVAGSADLRAALFRNAELFRRRMTEEGFELLEGEHAIVPVMFGDAALAGRIADAMLERGVFVTAFSYPVVPRGKARIRVQLSAAHTEEDVEAAVQAFVASRAAVQN</sequence>
<evidence type="ECO:0000256" key="2">
    <source>
        <dbReference type="ARBA" id="ARBA00011738"/>
    </source>
</evidence>
<dbReference type="InterPro" id="IPR015422">
    <property type="entry name" value="PyrdxlP-dep_Trfase_small"/>
</dbReference>
<dbReference type="GO" id="GO:0005829">
    <property type="term" value="C:cytosol"/>
    <property type="evidence" value="ECO:0007669"/>
    <property type="project" value="TreeGrafter"/>
</dbReference>
<reference evidence="9 10" key="1">
    <citation type="journal article" date="2017" name="Elife">
        <title>Extensive horizontal gene transfer in cheese-associated bacteria.</title>
        <authorList>
            <person name="Bonham K.S."/>
            <person name="Wolfe B.E."/>
            <person name="Dutton R.J."/>
        </authorList>
    </citation>
    <scope>NUCLEOTIDE SEQUENCE [LARGE SCALE GENOMIC DNA]</scope>
    <source>
        <strain evidence="9 10">341_9</strain>
    </source>
</reference>
<dbReference type="InterPro" id="IPR015421">
    <property type="entry name" value="PyrdxlP-dep_Trfase_major"/>
</dbReference>
<dbReference type="GO" id="GO:0019518">
    <property type="term" value="P:L-threonine catabolic process to glycine"/>
    <property type="evidence" value="ECO:0007669"/>
    <property type="project" value="UniProtKB-UniRule"/>
</dbReference>
<comment type="similarity">
    <text evidence="1 7">Belongs to the class-II pyridoxal-phosphate-dependent aminotransferase family.</text>
</comment>
<organism evidence="9 10">
    <name type="scientific">Brachybacterium alimentarium</name>
    <dbReference type="NCBI Taxonomy" id="47845"/>
    <lineage>
        <taxon>Bacteria</taxon>
        <taxon>Bacillati</taxon>
        <taxon>Actinomycetota</taxon>
        <taxon>Actinomycetes</taxon>
        <taxon>Micrococcales</taxon>
        <taxon>Dermabacteraceae</taxon>
        <taxon>Brachybacterium</taxon>
    </lineage>
</organism>
<dbReference type="CDD" id="cd06454">
    <property type="entry name" value="KBL_like"/>
    <property type="match status" value="1"/>
</dbReference>
<evidence type="ECO:0000256" key="3">
    <source>
        <dbReference type="ARBA" id="ARBA00022679"/>
    </source>
</evidence>
<accession>A0A2A3YIX5</accession>
<dbReference type="PANTHER" id="PTHR13693:SF102">
    <property type="entry name" value="2-AMINO-3-KETOBUTYRATE COENZYME A LIGASE, MITOCHONDRIAL"/>
    <property type="match status" value="1"/>
</dbReference>
<dbReference type="EC" id="2.3.1.29" evidence="7"/>
<dbReference type="Pfam" id="PF00155">
    <property type="entry name" value="Aminotran_1_2"/>
    <property type="match status" value="1"/>
</dbReference>
<feature type="binding site" description="in other chain" evidence="7">
    <location>
        <begin position="218"/>
        <end position="221"/>
    </location>
    <ligand>
        <name>pyridoxal 5'-phosphate</name>
        <dbReference type="ChEBI" id="CHEBI:597326"/>
        <note>ligand shared between dimeric partners</note>
    </ligand>
</feature>
<dbReference type="GO" id="GO:0030170">
    <property type="term" value="F:pyridoxal phosphate binding"/>
    <property type="evidence" value="ECO:0007669"/>
    <property type="project" value="UniProtKB-UniRule"/>
</dbReference>
<dbReference type="GeneID" id="95326120"/>
<dbReference type="GO" id="GO:0008890">
    <property type="term" value="F:glycine C-acetyltransferase activity"/>
    <property type="evidence" value="ECO:0007669"/>
    <property type="project" value="UniProtKB-UniRule"/>
</dbReference>
<evidence type="ECO:0000313" key="10">
    <source>
        <dbReference type="Proteomes" id="UP000218598"/>
    </source>
</evidence>
<comment type="caution">
    <text evidence="9">The sequence shown here is derived from an EMBL/GenBank/DDBJ whole genome shotgun (WGS) entry which is preliminary data.</text>
</comment>
<feature type="binding site" evidence="7">
    <location>
        <position position="376"/>
    </location>
    <ligand>
        <name>substrate</name>
    </ligand>
</feature>
<evidence type="ECO:0000256" key="1">
    <source>
        <dbReference type="ARBA" id="ARBA00008392"/>
    </source>
</evidence>
<dbReference type="RefSeq" id="WP_096163508.1">
    <property type="nucleotide sequence ID" value="NZ_BAAAIQ010000009.1"/>
</dbReference>
<feature type="modified residue" description="N6-(pyridoxal phosphate)lysine" evidence="7">
    <location>
        <position position="252"/>
    </location>
</feature>
<feature type="binding site" description="in other chain" evidence="7">
    <location>
        <begin position="115"/>
        <end position="116"/>
    </location>
    <ligand>
        <name>pyridoxal 5'-phosphate</name>
        <dbReference type="ChEBI" id="CHEBI:597326"/>
        <note>ligand shared between dimeric partners</note>
    </ligand>
</feature>
<comment type="catalytic activity">
    <reaction evidence="6">
        <text>6-carboxyhexanoyl-[ACP] + L-alanine + H(+) = (8S)-8-amino-7-oxononanoate + holo-[ACP] + CO2</text>
        <dbReference type="Rhea" id="RHEA:42288"/>
        <dbReference type="Rhea" id="RHEA-COMP:9685"/>
        <dbReference type="Rhea" id="RHEA-COMP:9955"/>
        <dbReference type="ChEBI" id="CHEBI:15378"/>
        <dbReference type="ChEBI" id="CHEBI:16526"/>
        <dbReference type="ChEBI" id="CHEBI:57972"/>
        <dbReference type="ChEBI" id="CHEBI:64479"/>
        <dbReference type="ChEBI" id="CHEBI:78846"/>
        <dbReference type="ChEBI" id="CHEBI:149468"/>
        <dbReference type="EC" id="2.3.1.47"/>
    </reaction>
</comment>
<evidence type="ECO:0000256" key="6">
    <source>
        <dbReference type="ARBA" id="ARBA00047715"/>
    </source>
</evidence>
<keyword evidence="4 7" id="KW-0663">Pyridoxal phosphate</keyword>
<dbReference type="OrthoDB" id="9807157at2"/>
<feature type="binding site" evidence="7">
    <location>
        <begin position="282"/>
        <end position="283"/>
    </location>
    <ligand>
        <name>pyridoxal 5'-phosphate</name>
        <dbReference type="ChEBI" id="CHEBI:597326"/>
        <note>ligand shared between dimeric partners</note>
    </ligand>
</feature>
<keyword evidence="5 7" id="KW-0012">Acyltransferase</keyword>
<dbReference type="PANTHER" id="PTHR13693">
    <property type="entry name" value="CLASS II AMINOTRANSFERASE/8-AMINO-7-OXONONANOATE SYNTHASE"/>
    <property type="match status" value="1"/>
</dbReference>
<evidence type="ECO:0000259" key="8">
    <source>
        <dbReference type="Pfam" id="PF00155"/>
    </source>
</evidence>
<dbReference type="HAMAP" id="MF_00985">
    <property type="entry name" value="2am3keto_CoA_ligase"/>
    <property type="match status" value="1"/>
</dbReference>
<dbReference type="NCBIfam" id="NF005394">
    <property type="entry name" value="PRK06939.1"/>
    <property type="match status" value="1"/>
</dbReference>